<keyword evidence="4" id="KW-1185">Reference proteome</keyword>
<reference evidence="3" key="1">
    <citation type="submission" date="2023-01" db="EMBL/GenBank/DDBJ databases">
        <title>Genome assembly of the deep-sea coral Lophelia pertusa.</title>
        <authorList>
            <person name="Herrera S."/>
            <person name="Cordes E."/>
        </authorList>
    </citation>
    <scope>NUCLEOTIDE SEQUENCE</scope>
    <source>
        <strain evidence="3">USNM1676648</strain>
        <tissue evidence="3">Polyp</tissue>
    </source>
</reference>
<dbReference type="InterPro" id="IPR034743">
    <property type="entry name" value="RH1"/>
</dbReference>
<feature type="domain" description="RH1" evidence="2">
    <location>
        <begin position="10"/>
        <end position="98"/>
    </location>
</feature>
<comment type="caution">
    <text evidence="3">The sequence shown here is derived from an EMBL/GenBank/DDBJ whole genome shotgun (WGS) entry which is preliminary data.</text>
</comment>
<dbReference type="PROSITE" id="PS51776">
    <property type="entry name" value="RH1"/>
    <property type="match status" value="1"/>
</dbReference>
<dbReference type="GO" id="GO:0005078">
    <property type="term" value="F:MAP-kinase scaffold activity"/>
    <property type="evidence" value="ECO:0007669"/>
    <property type="project" value="InterPro"/>
</dbReference>
<keyword evidence="3" id="KW-0418">Kinase</keyword>
<organism evidence="3 4">
    <name type="scientific">Desmophyllum pertusum</name>
    <dbReference type="NCBI Taxonomy" id="174260"/>
    <lineage>
        <taxon>Eukaryota</taxon>
        <taxon>Metazoa</taxon>
        <taxon>Cnidaria</taxon>
        <taxon>Anthozoa</taxon>
        <taxon>Hexacorallia</taxon>
        <taxon>Scleractinia</taxon>
        <taxon>Caryophylliina</taxon>
        <taxon>Caryophylliidae</taxon>
        <taxon>Desmophyllum</taxon>
    </lineage>
</organism>
<protein>
    <submittedName>
        <fullName evidence="3">C-Jun-amino-terminal kinase-interacting protein</fullName>
    </submittedName>
</protein>
<feature type="region of interest" description="Disordered" evidence="1">
    <location>
        <begin position="176"/>
        <end position="271"/>
    </location>
</feature>
<accession>A0A9X0CL19</accession>
<evidence type="ECO:0000256" key="1">
    <source>
        <dbReference type="SAM" id="MobiDB-lite"/>
    </source>
</evidence>
<dbReference type="InterPro" id="IPR039911">
    <property type="entry name" value="JIP3/JIP4"/>
</dbReference>
<dbReference type="GO" id="GO:0030159">
    <property type="term" value="F:signaling receptor complex adaptor activity"/>
    <property type="evidence" value="ECO:0007669"/>
    <property type="project" value="TreeGrafter"/>
</dbReference>
<dbReference type="AlphaFoldDB" id="A0A9X0CL19"/>
<gene>
    <name evidence="3" type="primary">SPAG9_3</name>
    <name evidence="3" type="ORF">OS493_023793</name>
</gene>
<dbReference type="GO" id="GO:0005737">
    <property type="term" value="C:cytoplasm"/>
    <property type="evidence" value="ECO:0007669"/>
    <property type="project" value="TreeGrafter"/>
</dbReference>
<name>A0A9X0CL19_9CNID</name>
<evidence type="ECO:0000313" key="4">
    <source>
        <dbReference type="Proteomes" id="UP001163046"/>
    </source>
</evidence>
<dbReference type="GO" id="GO:0016301">
    <property type="term" value="F:kinase activity"/>
    <property type="evidence" value="ECO:0007669"/>
    <property type="project" value="UniProtKB-KW"/>
</dbReference>
<evidence type="ECO:0000259" key="2">
    <source>
        <dbReference type="PROSITE" id="PS51776"/>
    </source>
</evidence>
<feature type="region of interest" description="Disordered" evidence="1">
    <location>
        <begin position="118"/>
        <end position="138"/>
    </location>
</feature>
<feature type="compositionally biased region" description="Polar residues" evidence="1">
    <location>
        <begin position="185"/>
        <end position="194"/>
    </location>
</feature>
<dbReference type="GO" id="GO:0019894">
    <property type="term" value="F:kinesin binding"/>
    <property type="evidence" value="ECO:0007669"/>
    <property type="project" value="TreeGrafter"/>
</dbReference>
<dbReference type="GO" id="GO:0016192">
    <property type="term" value="P:vesicle-mediated transport"/>
    <property type="evidence" value="ECO:0007669"/>
    <property type="project" value="TreeGrafter"/>
</dbReference>
<dbReference type="OrthoDB" id="10256043at2759"/>
<sequence>MEGEEDKNDVVYSSGDEGSATVMSERVSNLANNIYSEFERMIQKYDQEVVSGLMPLMVSVLEQLDSAYGDNNEQLVELEILSDDNEQLITQYEREKQLRKLAENKYLEIEDQIEVEKRDTQKQMDTLEHDNKSLDSRIKSYQDHIERQDERITDMKREHHTLHERHSELLHQQMERLQRDERKGSGSTADTPNRTPFRPRTISTDSPRSPVGTPVSSIGELVPPGTSPVMPKTPDGEMPPFPHREDGNEMSLEEEQLAGQGKGTETGKTTAPGEGSLLFRTTKYIMYFLVIVLILRQLHYQR</sequence>
<dbReference type="Pfam" id="PF09744">
    <property type="entry name" value="RH1"/>
    <property type="match status" value="1"/>
</dbReference>
<dbReference type="PANTHER" id="PTHR13886:SF4">
    <property type="entry name" value="JNK-INTERACTING PROTEIN 3"/>
    <property type="match status" value="1"/>
</dbReference>
<dbReference type="EMBL" id="MU827319">
    <property type="protein sequence ID" value="KAJ7357662.1"/>
    <property type="molecule type" value="Genomic_DNA"/>
</dbReference>
<proteinExistence type="predicted"/>
<dbReference type="PANTHER" id="PTHR13886">
    <property type="entry name" value="JNK/SAPK-ASSOCIATED PROTEIN"/>
    <property type="match status" value="1"/>
</dbReference>
<dbReference type="Gene3D" id="1.20.58.1770">
    <property type="match status" value="1"/>
</dbReference>
<dbReference type="Proteomes" id="UP001163046">
    <property type="component" value="Unassembled WGS sequence"/>
</dbReference>
<keyword evidence="3" id="KW-0808">Transferase</keyword>
<evidence type="ECO:0000313" key="3">
    <source>
        <dbReference type="EMBL" id="KAJ7357662.1"/>
    </source>
</evidence>